<dbReference type="EMBL" id="JAFJYH010000207">
    <property type="protein sequence ID" value="KAG4415814.1"/>
    <property type="molecule type" value="Genomic_DNA"/>
</dbReference>
<reference evidence="1" key="1">
    <citation type="submission" date="2021-02" db="EMBL/GenBank/DDBJ databases">
        <title>Genome sequence Cadophora malorum strain M34.</title>
        <authorList>
            <person name="Stefanovic E."/>
            <person name="Vu D."/>
            <person name="Scully C."/>
            <person name="Dijksterhuis J."/>
            <person name="Roader J."/>
            <person name="Houbraken J."/>
        </authorList>
    </citation>
    <scope>NUCLEOTIDE SEQUENCE</scope>
    <source>
        <strain evidence="1">M34</strain>
    </source>
</reference>
<name>A0A8H7W9B1_9HELO</name>
<sequence>MPLINKDDKHFNCNPPTCWTCSFNVNNHTNVQSKAISLVNWYEMTEDMSIGINSMPDEIREQIIRGIPAIDLPNVILANHTFCRQARPYLYQCIRYIDEPFPSDEREVVSVRHHARVFDHQYCARVVRLGEFQRSITENPALVWFIKQASFSWIGTGNKTEADALRLCFKTIKPSNLSVSLPYKYAHLARMSTVTSLDLIYPSEGTSPRLQYSLRRRLYSIFIIDSLRNLTLRCARSWCAFGPLMDPDKVRARISNVISLSLPDTVPMDIDLAEILTWPKALNFYDHDSLEGLRSFFQAGGRGPRASADKFLRGIASQKESLEELYYNHAEDCRGTDLSTFDPTLLRQFSKLRLMDVPRHCFVDRHGAPHPLYTFLPPNIEIVRLDQDGSIGNAEYEARLRVWLLKILEHKQNRFPLLKAVELSQWEDVGEREKYLLEEASVLERLYETSSG</sequence>
<dbReference type="Proteomes" id="UP000664132">
    <property type="component" value="Unassembled WGS sequence"/>
</dbReference>
<organism evidence="1 2">
    <name type="scientific">Cadophora malorum</name>
    <dbReference type="NCBI Taxonomy" id="108018"/>
    <lineage>
        <taxon>Eukaryota</taxon>
        <taxon>Fungi</taxon>
        <taxon>Dikarya</taxon>
        <taxon>Ascomycota</taxon>
        <taxon>Pezizomycotina</taxon>
        <taxon>Leotiomycetes</taxon>
        <taxon>Helotiales</taxon>
        <taxon>Ploettnerulaceae</taxon>
        <taxon>Cadophora</taxon>
    </lineage>
</organism>
<dbReference type="AlphaFoldDB" id="A0A8H7W9B1"/>
<gene>
    <name evidence="1" type="ORF">IFR04_011048</name>
</gene>
<keyword evidence="2" id="KW-1185">Reference proteome</keyword>
<evidence type="ECO:0000313" key="2">
    <source>
        <dbReference type="Proteomes" id="UP000664132"/>
    </source>
</evidence>
<evidence type="ECO:0000313" key="1">
    <source>
        <dbReference type="EMBL" id="KAG4415814.1"/>
    </source>
</evidence>
<accession>A0A8H7W9B1</accession>
<evidence type="ECO:0008006" key="3">
    <source>
        <dbReference type="Google" id="ProtNLM"/>
    </source>
</evidence>
<dbReference type="OrthoDB" id="3552938at2759"/>
<protein>
    <recommendedName>
        <fullName evidence="3">F-box domain-containing protein</fullName>
    </recommendedName>
</protein>
<proteinExistence type="predicted"/>
<comment type="caution">
    <text evidence="1">The sequence shown here is derived from an EMBL/GenBank/DDBJ whole genome shotgun (WGS) entry which is preliminary data.</text>
</comment>